<evidence type="ECO:0000313" key="1">
    <source>
        <dbReference type="EMBL" id="VVM60917.1"/>
    </source>
</evidence>
<organism evidence="1 2">
    <name type="scientific">Pseudomonas fluorescens</name>
    <dbReference type="NCBI Taxonomy" id="294"/>
    <lineage>
        <taxon>Bacteria</taxon>
        <taxon>Pseudomonadati</taxon>
        <taxon>Pseudomonadota</taxon>
        <taxon>Gammaproteobacteria</taxon>
        <taxon>Pseudomonadales</taxon>
        <taxon>Pseudomonadaceae</taxon>
        <taxon>Pseudomonas</taxon>
    </lineage>
</organism>
<gene>
    <name evidence="1" type="ORF">PS662_01305</name>
</gene>
<dbReference type="AlphaFoldDB" id="A0A5E6R2H5"/>
<proteinExistence type="predicted"/>
<reference evidence="1 2" key="1">
    <citation type="submission" date="2019-09" db="EMBL/GenBank/DDBJ databases">
        <authorList>
            <person name="Chandra G."/>
            <person name="Truman W A."/>
        </authorList>
    </citation>
    <scope>NUCLEOTIDE SEQUENCE [LARGE SCALE GENOMIC DNA]</scope>
    <source>
        <strain evidence="1">PS662</strain>
    </source>
</reference>
<dbReference type="EMBL" id="CABVHK010000003">
    <property type="protein sequence ID" value="VVM60917.1"/>
    <property type="molecule type" value="Genomic_DNA"/>
</dbReference>
<sequence>MVKAYDWPSTEISVAKVIANRALCAPTAIKGLAYFFSTLRRVQDPGARLPRRLVPKVLRMAAGQLGHPMAVLVLMKTCDRRALRCVPSVRVVFAFGRLLR</sequence>
<dbReference type="Proteomes" id="UP000326953">
    <property type="component" value="Unassembled WGS sequence"/>
</dbReference>
<name>A0A5E6R2H5_PSEFL</name>
<accession>A0A5E6R2H5</accession>
<evidence type="ECO:0000313" key="2">
    <source>
        <dbReference type="Proteomes" id="UP000326953"/>
    </source>
</evidence>
<protein>
    <submittedName>
        <fullName evidence="1">Uncharacterized protein</fullName>
    </submittedName>
</protein>